<evidence type="ECO:0000256" key="6">
    <source>
        <dbReference type="ARBA" id="ARBA00023136"/>
    </source>
</evidence>
<feature type="transmembrane region" description="Helical" evidence="7">
    <location>
        <begin position="228"/>
        <end position="250"/>
    </location>
</feature>
<feature type="transmembrane region" description="Helical" evidence="7">
    <location>
        <begin position="131"/>
        <end position="150"/>
    </location>
</feature>
<evidence type="ECO:0000256" key="7">
    <source>
        <dbReference type="RuleBase" id="RU363032"/>
    </source>
</evidence>
<dbReference type="SUPFAM" id="SSF56300">
    <property type="entry name" value="Metallo-dependent phosphatases"/>
    <property type="match status" value="1"/>
</dbReference>
<organism evidence="9 10">
    <name type="scientific">Devosia psychrophila</name>
    <dbReference type="NCBI Taxonomy" id="728005"/>
    <lineage>
        <taxon>Bacteria</taxon>
        <taxon>Pseudomonadati</taxon>
        <taxon>Pseudomonadota</taxon>
        <taxon>Alphaproteobacteria</taxon>
        <taxon>Hyphomicrobiales</taxon>
        <taxon>Devosiaceae</taxon>
        <taxon>Devosia</taxon>
    </lineage>
</organism>
<dbReference type="Proteomes" id="UP000182258">
    <property type="component" value="Unassembled WGS sequence"/>
</dbReference>
<dbReference type="RefSeq" id="WP_244542373.1">
    <property type="nucleotide sequence ID" value="NZ_FOMB01000010.1"/>
</dbReference>
<evidence type="ECO:0000256" key="4">
    <source>
        <dbReference type="ARBA" id="ARBA00022692"/>
    </source>
</evidence>
<evidence type="ECO:0000256" key="2">
    <source>
        <dbReference type="ARBA" id="ARBA00022448"/>
    </source>
</evidence>
<dbReference type="STRING" id="728005.SAMN04488059_11055"/>
<feature type="domain" description="ABC transmembrane type-1" evidence="8">
    <location>
        <begin position="192"/>
        <end position="408"/>
    </location>
</feature>
<feature type="transmembrane region" description="Helical" evidence="7">
    <location>
        <begin position="278"/>
        <end position="299"/>
    </location>
</feature>
<dbReference type="GO" id="GO:0005886">
    <property type="term" value="C:plasma membrane"/>
    <property type="evidence" value="ECO:0007669"/>
    <property type="project" value="UniProtKB-SubCell"/>
</dbReference>
<dbReference type="PROSITE" id="PS50928">
    <property type="entry name" value="ABC_TM1"/>
    <property type="match status" value="1"/>
</dbReference>
<sequence length="418" mass="46449">MSDPVTFIDLTDLHVGNPAVQDDHLYSDTTTTLRRILAEVKTLVPQPSFIVASGDLTNQGDAGSYGNLKVIVAEAGLGPPVATALPESSLPGFPDRLQHDWRARPSSRTERDMADVSAAPKRLRRVSSTRWTPWLYLAPALITLVVWIYWPLVDALRLSFFQWNMLPNSPQLFVGWENYQRIFALPKFWQALRNTGVYILGLLPLAVLIPLGIAIYTHDLPERSRNIYRAIIFVPMIIAPVVGAAVWRWLLDPSYGLANQMIKGVGLDPVKFLSDPNVAIWTIIVITGWKLMGFSTLILSAANANINPTLIEAARMDGASKWEVIRDIRLPLLSSTVLFLVVMTILLGAQWSFTYINVLTGGGPLGSTTNIYYLLWDFGFSTMSVGWGSASAVILFLGFGVIAFVLFRLIDRYSFHDN</sequence>
<keyword evidence="5 7" id="KW-1133">Transmembrane helix</keyword>
<evidence type="ECO:0000313" key="9">
    <source>
        <dbReference type="EMBL" id="SFC74058.1"/>
    </source>
</evidence>
<evidence type="ECO:0000256" key="3">
    <source>
        <dbReference type="ARBA" id="ARBA00022475"/>
    </source>
</evidence>
<dbReference type="EMBL" id="FOMB01000010">
    <property type="protein sequence ID" value="SFC74058.1"/>
    <property type="molecule type" value="Genomic_DNA"/>
</dbReference>
<dbReference type="InterPro" id="IPR035906">
    <property type="entry name" value="MetI-like_sf"/>
</dbReference>
<accession>A0A1I1LSX4</accession>
<dbReference type="Gene3D" id="3.60.21.10">
    <property type="match status" value="1"/>
</dbReference>
<dbReference type="Pfam" id="PF00528">
    <property type="entry name" value="BPD_transp_1"/>
    <property type="match status" value="1"/>
</dbReference>
<keyword evidence="4 7" id="KW-0812">Transmembrane</keyword>
<dbReference type="SUPFAM" id="SSF161098">
    <property type="entry name" value="MetI-like"/>
    <property type="match status" value="1"/>
</dbReference>
<keyword evidence="9" id="KW-0762">Sugar transport</keyword>
<feature type="transmembrane region" description="Helical" evidence="7">
    <location>
        <begin position="330"/>
        <end position="353"/>
    </location>
</feature>
<evidence type="ECO:0000256" key="1">
    <source>
        <dbReference type="ARBA" id="ARBA00004651"/>
    </source>
</evidence>
<comment type="similarity">
    <text evidence="7">Belongs to the binding-protein-dependent transport system permease family.</text>
</comment>
<dbReference type="Gene3D" id="1.10.3720.10">
    <property type="entry name" value="MetI-like"/>
    <property type="match status" value="1"/>
</dbReference>
<name>A0A1I1LSX4_9HYPH</name>
<evidence type="ECO:0000256" key="5">
    <source>
        <dbReference type="ARBA" id="ARBA00022989"/>
    </source>
</evidence>
<dbReference type="InterPro" id="IPR000515">
    <property type="entry name" value="MetI-like"/>
</dbReference>
<feature type="transmembrane region" description="Helical" evidence="7">
    <location>
        <begin position="385"/>
        <end position="410"/>
    </location>
</feature>
<reference evidence="9 10" key="1">
    <citation type="submission" date="2016-10" db="EMBL/GenBank/DDBJ databases">
        <authorList>
            <person name="de Groot N.N."/>
        </authorList>
    </citation>
    <scope>NUCLEOTIDE SEQUENCE [LARGE SCALE GENOMIC DNA]</scope>
    <source>
        <strain evidence="9 10">CGMCC 1.10210</strain>
    </source>
</reference>
<dbReference type="CDD" id="cd06261">
    <property type="entry name" value="TM_PBP2"/>
    <property type="match status" value="1"/>
</dbReference>
<evidence type="ECO:0000313" key="10">
    <source>
        <dbReference type="Proteomes" id="UP000182258"/>
    </source>
</evidence>
<keyword evidence="6 7" id="KW-0472">Membrane</keyword>
<dbReference type="InterPro" id="IPR051393">
    <property type="entry name" value="ABC_transporter_permease"/>
</dbReference>
<feature type="transmembrane region" description="Helical" evidence="7">
    <location>
        <begin position="195"/>
        <end position="216"/>
    </location>
</feature>
<dbReference type="AlphaFoldDB" id="A0A1I1LSX4"/>
<keyword evidence="3" id="KW-1003">Cell membrane</keyword>
<dbReference type="GO" id="GO:0055085">
    <property type="term" value="P:transmembrane transport"/>
    <property type="evidence" value="ECO:0007669"/>
    <property type="project" value="InterPro"/>
</dbReference>
<protein>
    <submittedName>
        <fullName evidence="9">Multiple sugar transport system permease protein</fullName>
    </submittedName>
</protein>
<evidence type="ECO:0000259" key="8">
    <source>
        <dbReference type="PROSITE" id="PS50928"/>
    </source>
</evidence>
<dbReference type="InterPro" id="IPR029052">
    <property type="entry name" value="Metallo-depent_PP-like"/>
</dbReference>
<dbReference type="PANTHER" id="PTHR30193:SF37">
    <property type="entry name" value="INNER MEMBRANE ABC TRANSPORTER PERMEASE PROTEIN YCJO"/>
    <property type="match status" value="1"/>
</dbReference>
<dbReference type="PANTHER" id="PTHR30193">
    <property type="entry name" value="ABC TRANSPORTER PERMEASE PROTEIN"/>
    <property type="match status" value="1"/>
</dbReference>
<comment type="subcellular location">
    <subcellularLocation>
        <location evidence="1 7">Cell membrane</location>
        <topology evidence="1 7">Multi-pass membrane protein</topology>
    </subcellularLocation>
</comment>
<gene>
    <name evidence="9" type="ORF">SAMN04488059_11055</name>
</gene>
<proteinExistence type="inferred from homology"/>
<keyword evidence="2 7" id="KW-0813">Transport</keyword>